<sequence length="75" mass="8052">MTLVLHSAPSTCALVFELPLFNCIYHQPQGPAFKPQPQQQSASPLPPTLTSSTSTSSPTITTNFNRHTNHSTASS</sequence>
<evidence type="ECO:0000313" key="3">
    <source>
        <dbReference type="Proteomes" id="UP000325313"/>
    </source>
</evidence>
<comment type="caution">
    <text evidence="2">The sequence shown here is derived from an EMBL/GenBank/DDBJ whole genome shotgun (WGS) entry which is preliminary data.</text>
</comment>
<feature type="compositionally biased region" description="Polar residues" evidence="1">
    <location>
        <begin position="63"/>
        <end position="75"/>
    </location>
</feature>
<reference evidence="2 3" key="1">
    <citation type="submission" date="2019-05" db="EMBL/GenBank/DDBJ databases">
        <title>Emergence of the Ug99 lineage of the wheat stem rust pathogen through somatic hybridization.</title>
        <authorList>
            <person name="Li F."/>
            <person name="Upadhyaya N.M."/>
            <person name="Sperschneider J."/>
            <person name="Matny O."/>
            <person name="Nguyen-Phuc H."/>
            <person name="Mago R."/>
            <person name="Raley C."/>
            <person name="Miller M.E."/>
            <person name="Silverstein K.A.T."/>
            <person name="Henningsen E."/>
            <person name="Hirsch C.D."/>
            <person name="Visser B."/>
            <person name="Pretorius Z.A."/>
            <person name="Steffenson B.J."/>
            <person name="Schwessinger B."/>
            <person name="Dodds P.N."/>
            <person name="Figueroa M."/>
        </authorList>
    </citation>
    <scope>NUCLEOTIDE SEQUENCE [LARGE SCALE GENOMIC DNA]</scope>
    <source>
        <strain evidence="2 3">Ug99</strain>
    </source>
</reference>
<dbReference type="Proteomes" id="UP000325313">
    <property type="component" value="Unassembled WGS sequence"/>
</dbReference>
<dbReference type="AlphaFoldDB" id="A0A5B0SEA7"/>
<gene>
    <name evidence="2" type="ORF">PGTUg99_026730</name>
</gene>
<feature type="compositionally biased region" description="Low complexity" evidence="1">
    <location>
        <begin position="35"/>
        <end position="62"/>
    </location>
</feature>
<protein>
    <submittedName>
        <fullName evidence="2">Uncharacterized protein</fullName>
    </submittedName>
</protein>
<organism evidence="2 3">
    <name type="scientific">Puccinia graminis f. sp. tritici</name>
    <dbReference type="NCBI Taxonomy" id="56615"/>
    <lineage>
        <taxon>Eukaryota</taxon>
        <taxon>Fungi</taxon>
        <taxon>Dikarya</taxon>
        <taxon>Basidiomycota</taxon>
        <taxon>Pucciniomycotina</taxon>
        <taxon>Pucciniomycetes</taxon>
        <taxon>Pucciniales</taxon>
        <taxon>Pucciniaceae</taxon>
        <taxon>Puccinia</taxon>
    </lineage>
</organism>
<accession>A0A5B0SEA7</accession>
<dbReference type="EMBL" id="VDEP01000037">
    <property type="protein sequence ID" value="KAA1135809.1"/>
    <property type="molecule type" value="Genomic_DNA"/>
</dbReference>
<proteinExistence type="predicted"/>
<feature type="region of interest" description="Disordered" evidence="1">
    <location>
        <begin position="29"/>
        <end position="75"/>
    </location>
</feature>
<name>A0A5B0SEA7_PUCGR</name>
<evidence type="ECO:0000313" key="2">
    <source>
        <dbReference type="EMBL" id="KAA1135809.1"/>
    </source>
</evidence>
<evidence type="ECO:0000256" key="1">
    <source>
        <dbReference type="SAM" id="MobiDB-lite"/>
    </source>
</evidence>